<dbReference type="EMBL" id="JACSVK010000408">
    <property type="protein sequence ID" value="MBD0222401.1"/>
    <property type="molecule type" value="Genomic_DNA"/>
</dbReference>
<dbReference type="AlphaFoldDB" id="A0A8I0FAS6"/>
<comment type="caution">
    <text evidence="3">The sequence shown here is derived from an EMBL/GenBank/DDBJ whole genome shotgun (WGS) entry which is preliminary data.</text>
</comment>
<reference evidence="3" key="1">
    <citation type="submission" date="2020-08" db="EMBL/GenBank/DDBJ databases">
        <title>Diversity of carbapenem-resistant Acinetobacter baumannii and bacteriophage-mediated spread of the Oxa23 carbapenemase.</title>
        <authorList>
            <person name="Abouelfetouh A."/>
            <person name="Mattock J."/>
            <person name="Turner D."/>
            <person name="Li E."/>
            <person name="Evans B.A."/>
        </authorList>
    </citation>
    <scope>NUCLEOTIDE SEQUENCE</scope>
    <source>
        <strain evidence="3">A86</strain>
    </source>
</reference>
<dbReference type="PANTHER" id="PTHR22946:SF9">
    <property type="entry name" value="POLYKETIDE TRANSFERASE AF380"/>
    <property type="match status" value="1"/>
</dbReference>
<dbReference type="Pfam" id="PF02129">
    <property type="entry name" value="Peptidase_S15"/>
    <property type="match status" value="1"/>
</dbReference>
<proteinExistence type="predicted"/>
<dbReference type="PANTHER" id="PTHR22946">
    <property type="entry name" value="DIENELACTONE HYDROLASE DOMAIN-CONTAINING PROTEIN-RELATED"/>
    <property type="match status" value="1"/>
</dbReference>
<dbReference type="InterPro" id="IPR000383">
    <property type="entry name" value="Xaa-Pro-like_dom"/>
</dbReference>
<dbReference type="InterPro" id="IPR029058">
    <property type="entry name" value="AB_hydrolase_fold"/>
</dbReference>
<feature type="non-terminal residue" evidence="3">
    <location>
        <position position="195"/>
    </location>
</feature>
<dbReference type="GO" id="GO:0052689">
    <property type="term" value="F:carboxylic ester hydrolase activity"/>
    <property type="evidence" value="ECO:0007669"/>
    <property type="project" value="UniProtKB-ARBA"/>
</dbReference>
<feature type="domain" description="Xaa-Pro dipeptidyl-peptidase-like" evidence="2">
    <location>
        <begin position="25"/>
        <end position="152"/>
    </location>
</feature>
<gene>
    <name evidence="3" type="ORF">IAG11_21445</name>
</gene>
<accession>A0A8I0FAS6</accession>
<evidence type="ECO:0000256" key="1">
    <source>
        <dbReference type="ARBA" id="ARBA00022801"/>
    </source>
</evidence>
<evidence type="ECO:0000259" key="2">
    <source>
        <dbReference type="Pfam" id="PF02129"/>
    </source>
</evidence>
<sequence>MGKSLNNVPQAPLDVQFDSNCMKCSAYLYRPATEATTPIIVMAHGLGGTRRMRLTAFAERFVAEGYACLVFDYRYFGDSEGQPRQLLDIKSQLEDWKAAIAYARNLDKIDPNRVVIWGTSFGGGHVLATAANDNRLAAVISQCPFTDGFSSSMAMNPITTLKLTGLALKDKIGSMLGTKPVMVPLAAPTGHTALM</sequence>
<dbReference type="Proteomes" id="UP000634608">
    <property type="component" value="Unassembled WGS sequence"/>
</dbReference>
<organism evidence="3 4">
    <name type="scientific">Acinetobacter baumannii</name>
    <dbReference type="NCBI Taxonomy" id="470"/>
    <lineage>
        <taxon>Bacteria</taxon>
        <taxon>Pseudomonadati</taxon>
        <taxon>Pseudomonadota</taxon>
        <taxon>Gammaproteobacteria</taxon>
        <taxon>Moraxellales</taxon>
        <taxon>Moraxellaceae</taxon>
        <taxon>Acinetobacter</taxon>
        <taxon>Acinetobacter calcoaceticus/baumannii complex</taxon>
    </lineage>
</organism>
<protein>
    <submittedName>
        <fullName evidence="3">Alpha/beta fold hydrolase</fullName>
    </submittedName>
</protein>
<dbReference type="SUPFAM" id="SSF53474">
    <property type="entry name" value="alpha/beta-Hydrolases"/>
    <property type="match status" value="1"/>
</dbReference>
<dbReference type="Gene3D" id="3.40.50.1820">
    <property type="entry name" value="alpha/beta hydrolase"/>
    <property type="match status" value="1"/>
</dbReference>
<evidence type="ECO:0000313" key="3">
    <source>
        <dbReference type="EMBL" id="MBD0222401.1"/>
    </source>
</evidence>
<dbReference type="InterPro" id="IPR050261">
    <property type="entry name" value="FrsA_esterase"/>
</dbReference>
<evidence type="ECO:0000313" key="4">
    <source>
        <dbReference type="Proteomes" id="UP000634608"/>
    </source>
</evidence>
<keyword evidence="1 3" id="KW-0378">Hydrolase</keyword>
<name>A0A8I0FAS6_ACIBA</name>
<dbReference type="RefSeq" id="WP_188147670.1">
    <property type="nucleotide sequence ID" value="NZ_JACSVK010000408.1"/>
</dbReference>